<dbReference type="AlphaFoldDB" id="A0A7S4R9Y1"/>
<feature type="compositionally biased region" description="Low complexity" evidence="2">
    <location>
        <begin position="27"/>
        <end position="38"/>
    </location>
</feature>
<gene>
    <name evidence="3" type="ORF">DBRI00130_LOCUS15365</name>
</gene>
<feature type="region of interest" description="Disordered" evidence="2">
    <location>
        <begin position="321"/>
        <end position="345"/>
    </location>
</feature>
<feature type="compositionally biased region" description="Basic and acidic residues" evidence="2">
    <location>
        <begin position="17"/>
        <end position="26"/>
    </location>
</feature>
<protein>
    <recommendedName>
        <fullName evidence="4">START domain-containing protein</fullName>
    </recommendedName>
</protein>
<feature type="compositionally biased region" description="Basic and acidic residues" evidence="2">
    <location>
        <begin position="409"/>
        <end position="421"/>
    </location>
</feature>
<feature type="compositionally biased region" description="Basic and acidic residues" evidence="2">
    <location>
        <begin position="49"/>
        <end position="62"/>
    </location>
</feature>
<feature type="region of interest" description="Disordered" evidence="2">
    <location>
        <begin position="17"/>
        <end position="174"/>
    </location>
</feature>
<feature type="compositionally biased region" description="Acidic residues" evidence="2">
    <location>
        <begin position="372"/>
        <end position="381"/>
    </location>
</feature>
<evidence type="ECO:0000256" key="1">
    <source>
        <dbReference type="SAM" id="Coils"/>
    </source>
</evidence>
<evidence type="ECO:0008006" key="4">
    <source>
        <dbReference type="Google" id="ProtNLM"/>
    </source>
</evidence>
<dbReference type="EMBL" id="HBNS01019301">
    <property type="protein sequence ID" value="CAE4608067.1"/>
    <property type="molecule type" value="Transcribed_RNA"/>
</dbReference>
<feature type="compositionally biased region" description="Polar residues" evidence="2">
    <location>
        <begin position="124"/>
        <end position="133"/>
    </location>
</feature>
<name>A0A7S4R9Y1_9STRA</name>
<accession>A0A7S4R9Y1</accession>
<dbReference type="Gene3D" id="3.30.530.20">
    <property type="match status" value="1"/>
</dbReference>
<organism evidence="3">
    <name type="scientific">Ditylum brightwellii</name>
    <dbReference type="NCBI Taxonomy" id="49249"/>
    <lineage>
        <taxon>Eukaryota</taxon>
        <taxon>Sar</taxon>
        <taxon>Stramenopiles</taxon>
        <taxon>Ochrophyta</taxon>
        <taxon>Bacillariophyta</taxon>
        <taxon>Mediophyceae</taxon>
        <taxon>Lithodesmiophycidae</taxon>
        <taxon>Lithodesmiales</taxon>
        <taxon>Lithodesmiaceae</taxon>
        <taxon>Ditylum</taxon>
    </lineage>
</organism>
<dbReference type="InterPro" id="IPR023393">
    <property type="entry name" value="START-like_dom_sf"/>
</dbReference>
<feature type="compositionally biased region" description="Acidic residues" evidence="2">
    <location>
        <begin position="399"/>
        <end position="408"/>
    </location>
</feature>
<reference evidence="3" key="1">
    <citation type="submission" date="2021-01" db="EMBL/GenBank/DDBJ databases">
        <authorList>
            <person name="Corre E."/>
            <person name="Pelletier E."/>
            <person name="Niang G."/>
            <person name="Scheremetjew M."/>
            <person name="Finn R."/>
            <person name="Kale V."/>
            <person name="Holt S."/>
            <person name="Cochrane G."/>
            <person name="Meng A."/>
            <person name="Brown T."/>
            <person name="Cohen L."/>
        </authorList>
    </citation>
    <scope>NUCLEOTIDE SEQUENCE</scope>
    <source>
        <strain evidence="3">GSO104</strain>
    </source>
</reference>
<feature type="compositionally biased region" description="Pro residues" evidence="2">
    <location>
        <begin position="96"/>
        <end position="106"/>
    </location>
</feature>
<feature type="coiled-coil region" evidence="1">
    <location>
        <begin position="216"/>
        <end position="299"/>
    </location>
</feature>
<keyword evidence="1" id="KW-0175">Coiled coil</keyword>
<sequence length="721" mass="79649">MPFHEDIHGVSVKIKTSEERRLRKGETSSTVASSLTVSDRGLDLTVSDRGLDNKEQQSHPDEPTGSDVIVHSPPRTEPTIPEEKQETKPLVNAISVPPPPPPPLPPLNTSREIEEEESSVISSASQLTTTTNSGKKKRSKMKRAMHKIKKRTVGGTKSWKNDNSDDASVSSTLTTGATPTARELNIVTTTTSSSSQTSDKQGQDALQTIRSDFVQIEKHKAKLEAIQSEAKEASSRASQISTNIFNLSSTANDLHVKLQLLEQNLVKEQEELNAIVEKMKVLETQETKEEDEIKRLKGVIDFRTEHLSQLVSKSSIDASYHSAHESTEDEQNLTTPVSDISSIKDEDDDHQANMDAMKTLLLPKLPLSPVGDGDEDDEDLLFNDKDREIQLAPPTIPEIIEEEDEGQDREEKGSLKDEAQPSKHARPPLQERSSSSFMRTHDLEIEGGNIMALDGDNAPLLIEALTKMGIKYATDEGSMWTPTSDTKKYVDKREGEVAMSWLPHPWYQPHNKKEIFVWSGKFDHGGHGSDLPAIKTRGIIKCSSRSLVDLIVDSKRVKEYNGMSLGRTDDFIFQEGVDTDPCDSPLGIGGAAKLIRSKSKPPLIKKPIELFNIMHARKLDEEKGEKMGGYVISTRAVWEKEEYADALAKGGKKSGLPSDTTRNELLLGVNIVRDLDGEFEGWCEITAISHLNSPGIPLSLGKRIGLSAAVNNIKSLQSIWE</sequence>
<proteinExistence type="predicted"/>
<feature type="compositionally biased region" description="Basic residues" evidence="2">
    <location>
        <begin position="134"/>
        <end position="152"/>
    </location>
</feature>
<evidence type="ECO:0000256" key="2">
    <source>
        <dbReference type="SAM" id="MobiDB-lite"/>
    </source>
</evidence>
<feature type="region of interest" description="Disordered" evidence="2">
    <location>
        <begin position="367"/>
        <end position="437"/>
    </location>
</feature>
<evidence type="ECO:0000313" key="3">
    <source>
        <dbReference type="EMBL" id="CAE4608067.1"/>
    </source>
</evidence>